<sequence>MAYFRSLHSHLQVLSNKDLKGTRIEHGFKRAFLVKMMRISQVRCSSTWINYKKQLDKDEFQEDGSMAAFWVLNRQLQQFIDSWYTLDYDNQMTDKYFAEYIESKVNKRQMQTQESKFDLGKALDVGLVVTKSSGTESGKHNTSSRSENDTDTDDMDIKHIYDEEPVAEIQLTAECNVFATGQQHPEQPEFNNEGMVDQDAEECQVKSPMLNPSLDNKTTEFLNKSLESENIWQHGQFLNVKSNESKIKHDIDVIETINIELEHSVAKLLTKNEHLKHTYKDLYDSIKKTRDKVFAIAALKNELRKLKGNSVDTKFAKLSVLGKPTLQPLRNQSVVRQPTAFKSERTKISKPWFASQVDVKKDFPKPVTQYYLPKERESAFAKPHHVIASSESRNSSKNMPRFSSNDMVHNHYLDEARKKTQERDRNSKTTVMPSARFQSTADGSKPKLRSTNQTNRNWPTSKSSCVTITAVPKTDHSRNTSSFFTPNTLFARLVRSVSLMQIMMLV</sequence>
<dbReference type="Proteomes" id="UP001151760">
    <property type="component" value="Unassembled WGS sequence"/>
</dbReference>
<feature type="compositionally biased region" description="Polar residues" evidence="1">
    <location>
        <begin position="428"/>
        <end position="442"/>
    </location>
</feature>
<name>A0ABQ4WZS7_9ASTR</name>
<feature type="region of interest" description="Disordered" evidence="1">
    <location>
        <begin position="382"/>
        <end position="463"/>
    </location>
</feature>
<evidence type="ECO:0000313" key="3">
    <source>
        <dbReference type="Proteomes" id="UP001151760"/>
    </source>
</evidence>
<comment type="caution">
    <text evidence="2">The sequence shown here is derived from an EMBL/GenBank/DDBJ whole genome shotgun (WGS) entry which is preliminary data.</text>
</comment>
<proteinExistence type="predicted"/>
<reference evidence="2" key="1">
    <citation type="journal article" date="2022" name="Int. J. Mol. Sci.">
        <title>Draft Genome of Tanacetum Coccineum: Genomic Comparison of Closely Related Tanacetum-Family Plants.</title>
        <authorList>
            <person name="Yamashiro T."/>
            <person name="Shiraishi A."/>
            <person name="Nakayama K."/>
            <person name="Satake H."/>
        </authorList>
    </citation>
    <scope>NUCLEOTIDE SEQUENCE</scope>
</reference>
<protein>
    <submittedName>
        <fullName evidence="2">Uncharacterized protein</fullName>
    </submittedName>
</protein>
<reference evidence="2" key="2">
    <citation type="submission" date="2022-01" db="EMBL/GenBank/DDBJ databases">
        <authorList>
            <person name="Yamashiro T."/>
            <person name="Shiraishi A."/>
            <person name="Satake H."/>
            <person name="Nakayama K."/>
        </authorList>
    </citation>
    <scope>NUCLEOTIDE SEQUENCE</scope>
</reference>
<accession>A0ABQ4WZS7</accession>
<dbReference type="EMBL" id="BQNB010009066">
    <property type="protein sequence ID" value="GJS58265.1"/>
    <property type="molecule type" value="Genomic_DNA"/>
</dbReference>
<organism evidence="2 3">
    <name type="scientific">Tanacetum coccineum</name>
    <dbReference type="NCBI Taxonomy" id="301880"/>
    <lineage>
        <taxon>Eukaryota</taxon>
        <taxon>Viridiplantae</taxon>
        <taxon>Streptophyta</taxon>
        <taxon>Embryophyta</taxon>
        <taxon>Tracheophyta</taxon>
        <taxon>Spermatophyta</taxon>
        <taxon>Magnoliopsida</taxon>
        <taxon>eudicotyledons</taxon>
        <taxon>Gunneridae</taxon>
        <taxon>Pentapetalae</taxon>
        <taxon>asterids</taxon>
        <taxon>campanulids</taxon>
        <taxon>Asterales</taxon>
        <taxon>Asteraceae</taxon>
        <taxon>Asteroideae</taxon>
        <taxon>Anthemideae</taxon>
        <taxon>Anthemidinae</taxon>
        <taxon>Tanacetum</taxon>
    </lineage>
</organism>
<feature type="compositionally biased region" description="Polar residues" evidence="1">
    <location>
        <begin position="132"/>
        <end position="145"/>
    </location>
</feature>
<feature type="region of interest" description="Disordered" evidence="1">
    <location>
        <begin position="132"/>
        <end position="153"/>
    </location>
</feature>
<feature type="compositionally biased region" description="Basic and acidic residues" evidence="1">
    <location>
        <begin position="408"/>
        <end position="427"/>
    </location>
</feature>
<gene>
    <name evidence="2" type="ORF">Tco_0653049</name>
</gene>
<feature type="compositionally biased region" description="Polar residues" evidence="1">
    <location>
        <begin position="449"/>
        <end position="463"/>
    </location>
</feature>
<feature type="compositionally biased region" description="Polar residues" evidence="1">
    <location>
        <begin position="389"/>
        <end position="407"/>
    </location>
</feature>
<evidence type="ECO:0000313" key="2">
    <source>
        <dbReference type="EMBL" id="GJS58265.1"/>
    </source>
</evidence>
<evidence type="ECO:0000256" key="1">
    <source>
        <dbReference type="SAM" id="MobiDB-lite"/>
    </source>
</evidence>
<keyword evidence="3" id="KW-1185">Reference proteome</keyword>